<keyword evidence="3" id="KW-1185">Reference proteome</keyword>
<protein>
    <submittedName>
        <fullName evidence="2">CLUMA_CG018580, isoform A</fullName>
    </submittedName>
</protein>
<dbReference type="EMBL" id="CVRI01000064">
    <property type="protein sequence ID" value="CRL05474.1"/>
    <property type="molecule type" value="Genomic_DNA"/>
</dbReference>
<reference evidence="2 3" key="1">
    <citation type="submission" date="2015-04" db="EMBL/GenBank/DDBJ databases">
        <authorList>
            <person name="Syromyatnikov M.Y."/>
            <person name="Popov V.N."/>
        </authorList>
    </citation>
    <scope>NUCLEOTIDE SEQUENCE [LARGE SCALE GENOMIC DNA]</scope>
</reference>
<evidence type="ECO:0000256" key="1">
    <source>
        <dbReference type="SAM" id="MobiDB-lite"/>
    </source>
</evidence>
<sequence length="86" mass="10265">MLRENFLSSLANLVMWNELKSMQKFSKEMLINKLLFIIQLPTYYENGTIWCNHKCVCCMQHNEEKSINNQSSKDNKELWNKGKLLH</sequence>
<accession>A0A1J1J0J1</accession>
<name>A0A1J1J0J1_9DIPT</name>
<evidence type="ECO:0000313" key="3">
    <source>
        <dbReference type="Proteomes" id="UP000183832"/>
    </source>
</evidence>
<proteinExistence type="predicted"/>
<gene>
    <name evidence="2" type="ORF">CLUMA_CG018580</name>
</gene>
<organism evidence="2 3">
    <name type="scientific">Clunio marinus</name>
    <dbReference type="NCBI Taxonomy" id="568069"/>
    <lineage>
        <taxon>Eukaryota</taxon>
        <taxon>Metazoa</taxon>
        <taxon>Ecdysozoa</taxon>
        <taxon>Arthropoda</taxon>
        <taxon>Hexapoda</taxon>
        <taxon>Insecta</taxon>
        <taxon>Pterygota</taxon>
        <taxon>Neoptera</taxon>
        <taxon>Endopterygota</taxon>
        <taxon>Diptera</taxon>
        <taxon>Nematocera</taxon>
        <taxon>Chironomoidea</taxon>
        <taxon>Chironomidae</taxon>
        <taxon>Clunio</taxon>
    </lineage>
</organism>
<evidence type="ECO:0000313" key="2">
    <source>
        <dbReference type="EMBL" id="CRL05474.1"/>
    </source>
</evidence>
<dbReference type="AlphaFoldDB" id="A0A1J1J0J1"/>
<feature type="region of interest" description="Disordered" evidence="1">
    <location>
        <begin position="66"/>
        <end position="86"/>
    </location>
</feature>
<dbReference type="Proteomes" id="UP000183832">
    <property type="component" value="Unassembled WGS sequence"/>
</dbReference>